<dbReference type="RefSeq" id="WP_195874980.1">
    <property type="nucleotide sequence ID" value="NZ_JADOEL010000003.1"/>
</dbReference>
<evidence type="ECO:0000313" key="2">
    <source>
        <dbReference type="Proteomes" id="UP000657372"/>
    </source>
</evidence>
<accession>A0ABS0EQX9</accession>
<name>A0ABS0EQX9_9BURK</name>
<dbReference type="EMBL" id="JADOEL010000003">
    <property type="protein sequence ID" value="MBF8177226.1"/>
    <property type="molecule type" value="Genomic_DNA"/>
</dbReference>
<organism evidence="1 2">
    <name type="scientific">Herminiimonas contaminans</name>
    <dbReference type="NCBI Taxonomy" id="1111140"/>
    <lineage>
        <taxon>Bacteria</taxon>
        <taxon>Pseudomonadati</taxon>
        <taxon>Pseudomonadota</taxon>
        <taxon>Betaproteobacteria</taxon>
        <taxon>Burkholderiales</taxon>
        <taxon>Oxalobacteraceae</taxon>
        <taxon>Herminiimonas</taxon>
    </lineage>
</organism>
<proteinExistence type="predicted"/>
<evidence type="ECO:0008006" key="3">
    <source>
        <dbReference type="Google" id="ProtNLM"/>
    </source>
</evidence>
<protein>
    <recommendedName>
        <fullName evidence="3">Helix-turn-helix protein</fullName>
    </recommendedName>
</protein>
<dbReference type="Proteomes" id="UP000657372">
    <property type="component" value="Unassembled WGS sequence"/>
</dbReference>
<reference evidence="1 2" key="1">
    <citation type="submission" date="2020-11" db="EMBL/GenBank/DDBJ databases">
        <title>WGS of Herminiimonas contaminans strain Marseille-Q4544 isolated from planarians Schmidtea mediterranea.</title>
        <authorList>
            <person name="Kangale L."/>
        </authorList>
    </citation>
    <scope>NUCLEOTIDE SEQUENCE [LARGE SCALE GENOMIC DNA]</scope>
    <source>
        <strain evidence="1 2">Marseille-Q4544</strain>
    </source>
</reference>
<sequence>MHLQPFLKETGISQGDFGKKLVPTASQGLVSQWIRGITRITLDYALQINSVTDEKVTPQDCADMYKAPESEQVAS</sequence>
<gene>
    <name evidence="1" type="ORF">IXC47_05990</name>
</gene>
<dbReference type="InterPro" id="IPR010982">
    <property type="entry name" value="Lambda_DNA-bd_dom_sf"/>
</dbReference>
<evidence type="ECO:0000313" key="1">
    <source>
        <dbReference type="EMBL" id="MBF8177226.1"/>
    </source>
</evidence>
<keyword evidence="2" id="KW-1185">Reference proteome</keyword>
<dbReference type="Gene3D" id="1.10.260.40">
    <property type="entry name" value="lambda repressor-like DNA-binding domains"/>
    <property type="match status" value="1"/>
</dbReference>
<dbReference type="SUPFAM" id="SSF47413">
    <property type="entry name" value="lambda repressor-like DNA-binding domains"/>
    <property type="match status" value="1"/>
</dbReference>
<comment type="caution">
    <text evidence="1">The sequence shown here is derived from an EMBL/GenBank/DDBJ whole genome shotgun (WGS) entry which is preliminary data.</text>
</comment>